<protein>
    <submittedName>
        <fullName evidence="1">Uncharacterized protein</fullName>
    </submittedName>
</protein>
<accession>A0A381NKF7</accession>
<sequence>MFLIVIANSWPILFYGRLTSRYNVYDFSDLRRRVKIFICVSLPVKFLALLKVFEGRPILSTGGTTLFFRGVETMSPETEANNLGAILD</sequence>
<gene>
    <name evidence="1" type="ORF">METZ01_LOCUS7956</name>
</gene>
<reference evidence="1" key="1">
    <citation type="submission" date="2018-05" db="EMBL/GenBank/DDBJ databases">
        <authorList>
            <person name="Lanie J.A."/>
            <person name="Ng W.-L."/>
            <person name="Kazmierczak K.M."/>
            <person name="Andrzejewski T.M."/>
            <person name="Davidsen T.M."/>
            <person name="Wayne K.J."/>
            <person name="Tettelin H."/>
            <person name="Glass J.I."/>
            <person name="Rusch D."/>
            <person name="Podicherti R."/>
            <person name="Tsui H.-C.T."/>
            <person name="Winkler M.E."/>
        </authorList>
    </citation>
    <scope>NUCLEOTIDE SEQUENCE</scope>
</reference>
<dbReference type="AlphaFoldDB" id="A0A381NKF7"/>
<name>A0A381NKF7_9ZZZZ</name>
<proteinExistence type="predicted"/>
<organism evidence="1">
    <name type="scientific">marine metagenome</name>
    <dbReference type="NCBI Taxonomy" id="408172"/>
    <lineage>
        <taxon>unclassified sequences</taxon>
        <taxon>metagenomes</taxon>
        <taxon>ecological metagenomes</taxon>
    </lineage>
</organism>
<evidence type="ECO:0000313" key="1">
    <source>
        <dbReference type="EMBL" id="SUZ55102.1"/>
    </source>
</evidence>
<dbReference type="EMBL" id="UINC01000427">
    <property type="protein sequence ID" value="SUZ55102.1"/>
    <property type="molecule type" value="Genomic_DNA"/>
</dbReference>